<feature type="domain" description="Reverse transcriptase Ty1/copia-type" evidence="2">
    <location>
        <begin position="389"/>
        <end position="503"/>
    </location>
</feature>
<dbReference type="Pfam" id="PF07727">
    <property type="entry name" value="RVT_2"/>
    <property type="match status" value="1"/>
</dbReference>
<keyword evidence="5" id="KW-1185">Reference proteome</keyword>
<evidence type="ECO:0000313" key="5">
    <source>
        <dbReference type="Proteomes" id="UP001151760"/>
    </source>
</evidence>
<comment type="caution">
    <text evidence="4">The sequence shown here is derived from an EMBL/GenBank/DDBJ whole genome shotgun (WGS) entry which is preliminary data.</text>
</comment>
<dbReference type="PANTHER" id="PTHR11439:SF509">
    <property type="entry name" value="RNA-DIRECTED DNA POLYMERASE"/>
    <property type="match status" value="1"/>
</dbReference>
<feature type="region of interest" description="Disordered" evidence="1">
    <location>
        <begin position="254"/>
        <end position="279"/>
    </location>
</feature>
<dbReference type="SUPFAM" id="SSF53098">
    <property type="entry name" value="Ribonuclease H-like"/>
    <property type="match status" value="1"/>
</dbReference>
<gene>
    <name evidence="4" type="ORF">Tco_0751604</name>
</gene>
<evidence type="ECO:0000256" key="1">
    <source>
        <dbReference type="SAM" id="MobiDB-lite"/>
    </source>
</evidence>
<dbReference type="EMBL" id="BQNB010011023">
    <property type="protein sequence ID" value="GJS85063.1"/>
    <property type="molecule type" value="Genomic_DNA"/>
</dbReference>
<feature type="compositionally biased region" description="Polar residues" evidence="1">
    <location>
        <begin position="258"/>
        <end position="279"/>
    </location>
</feature>
<dbReference type="SUPFAM" id="SSF56672">
    <property type="entry name" value="DNA/RNA polymerases"/>
    <property type="match status" value="1"/>
</dbReference>
<dbReference type="InterPro" id="IPR012337">
    <property type="entry name" value="RNaseH-like_sf"/>
</dbReference>
<evidence type="ECO:0000259" key="3">
    <source>
        <dbReference type="Pfam" id="PF25597"/>
    </source>
</evidence>
<reference evidence="4" key="2">
    <citation type="submission" date="2022-01" db="EMBL/GenBank/DDBJ databases">
        <authorList>
            <person name="Yamashiro T."/>
            <person name="Shiraishi A."/>
            <person name="Satake H."/>
            <person name="Nakayama K."/>
        </authorList>
    </citation>
    <scope>NUCLEOTIDE SEQUENCE</scope>
</reference>
<dbReference type="PANTHER" id="PTHR11439">
    <property type="entry name" value="GAG-POL-RELATED RETROTRANSPOSON"/>
    <property type="match status" value="1"/>
</dbReference>
<dbReference type="InterPro" id="IPR013103">
    <property type="entry name" value="RVT_2"/>
</dbReference>
<feature type="compositionally biased region" description="Polar residues" evidence="1">
    <location>
        <begin position="133"/>
        <end position="146"/>
    </location>
</feature>
<feature type="region of interest" description="Disordered" evidence="1">
    <location>
        <begin position="133"/>
        <end position="152"/>
    </location>
</feature>
<evidence type="ECO:0000259" key="2">
    <source>
        <dbReference type="Pfam" id="PF07727"/>
    </source>
</evidence>
<protein>
    <submittedName>
        <fullName evidence="4">Ribonuclease H-like domain-containing protein</fullName>
    </submittedName>
</protein>
<dbReference type="InterPro" id="IPR057670">
    <property type="entry name" value="SH3_retrovirus"/>
</dbReference>
<dbReference type="Pfam" id="PF25597">
    <property type="entry name" value="SH3_retrovirus"/>
    <property type="match status" value="1"/>
</dbReference>
<name>A0ABQ4Z4H5_9ASTR</name>
<feature type="domain" description="Retroviral polymerase SH3-like" evidence="3">
    <location>
        <begin position="55"/>
        <end position="110"/>
    </location>
</feature>
<evidence type="ECO:0000313" key="4">
    <source>
        <dbReference type="EMBL" id="GJS85063.1"/>
    </source>
</evidence>
<proteinExistence type="predicted"/>
<organism evidence="4 5">
    <name type="scientific">Tanacetum coccineum</name>
    <dbReference type="NCBI Taxonomy" id="301880"/>
    <lineage>
        <taxon>Eukaryota</taxon>
        <taxon>Viridiplantae</taxon>
        <taxon>Streptophyta</taxon>
        <taxon>Embryophyta</taxon>
        <taxon>Tracheophyta</taxon>
        <taxon>Spermatophyta</taxon>
        <taxon>Magnoliopsida</taxon>
        <taxon>eudicotyledons</taxon>
        <taxon>Gunneridae</taxon>
        <taxon>Pentapetalae</taxon>
        <taxon>asterids</taxon>
        <taxon>campanulids</taxon>
        <taxon>Asterales</taxon>
        <taxon>Asteraceae</taxon>
        <taxon>Asteroideae</taxon>
        <taxon>Anthemideae</taxon>
        <taxon>Anthemidinae</taxon>
        <taxon>Tanacetum</taxon>
    </lineage>
</organism>
<dbReference type="Proteomes" id="UP001151760">
    <property type="component" value="Unassembled WGS sequence"/>
</dbReference>
<accession>A0ABQ4Z4H5</accession>
<reference evidence="4" key="1">
    <citation type="journal article" date="2022" name="Int. J. Mol. Sci.">
        <title>Draft Genome of Tanacetum Coccineum: Genomic Comparison of Closely Related Tanacetum-Family Plants.</title>
        <authorList>
            <person name="Yamashiro T."/>
            <person name="Shiraishi A."/>
            <person name="Nakayama K."/>
            <person name="Satake H."/>
        </authorList>
    </citation>
    <scope>NUCLEOTIDE SEQUENCE</scope>
</reference>
<sequence length="741" mass="82664">MLADSKLPTMFWTEAVSTACYVLNRVLVTSPHNKTPYELVSGKVPNISHLKPFGCHVTILNTSDHLGNFEGKANEGFLVGYAAHSKAYRVYNLSSKKIEETLNLRYLEDKPNVQGYFDLDYLTDTLGYTHFKSSQPTGAQDTTIHAGTQDDSDSECDEQVIVVPSFPSTQFSGPIVHEASRMKKSSSDYAEELARLQRQEHEAIDTAEKNGFGFSTNSKEHADGIHYTGSIPTGAAVQIPPVFKPVHADATFLPPSHSLGSSENSTRFPSPSDLANSVSSSSEIEDIHYYPTTVIFSSSSYDDDFGGTVTNLAPSVAVDLVPTKRVNTIHPQSQILGDLTSPVQTRGTLKKSKFGESSLVSYVHDHQGNNHTDYLHSMQEEMQQFINQKVWKLVPLPDRKTAIGTKWILKNKRDARGIVVRNKARLVAQGHRQEEGIDYDEVFAPVARIEAIRLFLAFASYIGFLVYQMDVKSAFLYGKIDEEVYVTQPKGFEDPHFPKHVYKVYVDDIIFGSTKKAWCDEFEDLMQGEFEMSVIGELTFFLGLQVTQKPDGIFISQDKYVQDMLKKFDMESVRTATTPYKVSKPKSKDEPDAAVNVYLYRSMIGSLMYLTASRPDIQFAVSACSRHQVTPVTSNLNAVKKIFKYLKGQPKLGLWYPRDSPLVLEAYSDSDYAGSHGDRKSTTGGSEYVAAANCCGQVLKIHTDDNVANLLTKGFDGPRILVDCKRIWSMDYSYFEVVNTG</sequence>
<dbReference type="InterPro" id="IPR043502">
    <property type="entry name" value="DNA/RNA_pol_sf"/>
</dbReference>